<reference evidence="7" key="1">
    <citation type="submission" date="2025-08" db="UniProtKB">
        <authorList>
            <consortium name="RefSeq"/>
        </authorList>
    </citation>
    <scope>IDENTIFICATION</scope>
    <source>
        <tissue evidence="7">Adult</tissue>
    </source>
</reference>
<dbReference type="FunCoup" id="A0A6I9VLB6">
    <property type="interactions" value="299"/>
</dbReference>
<dbReference type="InterPro" id="IPR016024">
    <property type="entry name" value="ARM-type_fold"/>
</dbReference>
<evidence type="ECO:0000256" key="5">
    <source>
        <dbReference type="SAM" id="MobiDB-lite"/>
    </source>
</evidence>
<dbReference type="RefSeq" id="XP_011211843.2">
    <property type="nucleotide sequence ID" value="XM_011213541.4"/>
</dbReference>
<feature type="compositionally biased region" description="Acidic residues" evidence="5">
    <location>
        <begin position="765"/>
        <end position="778"/>
    </location>
</feature>
<evidence type="ECO:0000256" key="2">
    <source>
        <dbReference type="ARBA" id="ARBA00006809"/>
    </source>
</evidence>
<feature type="compositionally biased region" description="Basic and acidic residues" evidence="5">
    <location>
        <begin position="1203"/>
        <end position="1212"/>
    </location>
</feature>
<dbReference type="PANTHER" id="PTHR13213:SF2">
    <property type="entry name" value="MYB-BINDING PROTEIN 1A"/>
    <property type="match status" value="1"/>
</dbReference>
<feature type="compositionally biased region" description="Basic and acidic residues" evidence="5">
    <location>
        <begin position="1221"/>
        <end position="1231"/>
    </location>
</feature>
<proteinExistence type="inferred from homology"/>
<dbReference type="GO" id="GO:0003714">
    <property type="term" value="F:transcription corepressor activity"/>
    <property type="evidence" value="ECO:0007669"/>
    <property type="project" value="TreeGrafter"/>
</dbReference>
<dbReference type="KEGG" id="bdr:105231997"/>
<dbReference type="OrthoDB" id="342531at2759"/>
<feature type="coiled-coil region" evidence="4">
    <location>
        <begin position="78"/>
        <end position="105"/>
    </location>
</feature>
<feature type="region of interest" description="Disordered" evidence="5">
    <location>
        <begin position="1"/>
        <end position="32"/>
    </location>
</feature>
<organism evidence="6 7">
    <name type="scientific">Bactrocera dorsalis</name>
    <name type="common">Oriental fruit fly</name>
    <name type="synonym">Dacus dorsalis</name>
    <dbReference type="NCBI Taxonomy" id="27457"/>
    <lineage>
        <taxon>Eukaryota</taxon>
        <taxon>Metazoa</taxon>
        <taxon>Ecdysozoa</taxon>
        <taxon>Arthropoda</taxon>
        <taxon>Hexapoda</taxon>
        <taxon>Insecta</taxon>
        <taxon>Pterygota</taxon>
        <taxon>Neoptera</taxon>
        <taxon>Endopterygota</taxon>
        <taxon>Diptera</taxon>
        <taxon>Brachycera</taxon>
        <taxon>Muscomorpha</taxon>
        <taxon>Tephritoidea</taxon>
        <taxon>Tephritidae</taxon>
        <taxon>Bactrocera</taxon>
        <taxon>Bactrocera</taxon>
    </lineage>
</organism>
<dbReference type="InParanoid" id="A0A6I9VLB6"/>
<dbReference type="SUPFAM" id="SSF48371">
    <property type="entry name" value="ARM repeat"/>
    <property type="match status" value="1"/>
</dbReference>
<keyword evidence="6" id="KW-1185">Reference proteome</keyword>
<dbReference type="Proteomes" id="UP001652620">
    <property type="component" value="Chromosome 4"/>
</dbReference>
<evidence type="ECO:0000256" key="3">
    <source>
        <dbReference type="ARBA" id="ARBA00023242"/>
    </source>
</evidence>
<comment type="similarity">
    <text evidence="2">Belongs to the MYBBP1A family.</text>
</comment>
<dbReference type="InterPro" id="IPR007015">
    <property type="entry name" value="DNA_pol_V/MYBBP1A"/>
</dbReference>
<feature type="compositionally biased region" description="Basic residues" evidence="5">
    <location>
        <begin position="1"/>
        <end position="10"/>
    </location>
</feature>
<evidence type="ECO:0000256" key="1">
    <source>
        <dbReference type="ARBA" id="ARBA00004123"/>
    </source>
</evidence>
<feature type="region of interest" description="Disordered" evidence="5">
    <location>
        <begin position="1203"/>
        <end position="1261"/>
    </location>
</feature>
<dbReference type="GO" id="GO:0043565">
    <property type="term" value="F:sequence-specific DNA binding"/>
    <property type="evidence" value="ECO:0007669"/>
    <property type="project" value="TreeGrafter"/>
</dbReference>
<accession>A0A6I9VLB6</accession>
<keyword evidence="3" id="KW-0539">Nucleus</keyword>
<evidence type="ECO:0000313" key="6">
    <source>
        <dbReference type="Proteomes" id="UP001652620"/>
    </source>
</evidence>
<feature type="compositionally biased region" description="Acidic residues" evidence="5">
    <location>
        <begin position="796"/>
        <end position="831"/>
    </location>
</feature>
<dbReference type="GO" id="GO:0003723">
    <property type="term" value="F:RNA binding"/>
    <property type="evidence" value="ECO:0007669"/>
    <property type="project" value="TreeGrafter"/>
</dbReference>
<gene>
    <name evidence="7" type="primary">LOC105231997</name>
</gene>
<dbReference type="GeneID" id="105231997"/>
<name>A0A6I9VLB6_BACDO</name>
<sequence length="1292" mass="145520">MKVKSTKKAVKRDPPADDGAEVEKSSPPAAKVLKKAKMVSNGVTNGSPETTVAEQHTVEKTANVVNNSIFQHFKELTNEEEDKRMKAALQLLQQLSKTKEAEKRQKELTYTLKRLVRGCGAATNTSRAGFYTGLVALLKAFDEHEITLENIFSTMQKELSVGATVANKDDADAVVGKILVCGALQQSGRLDNLQNNEHLERIINTLLQSTKQRSYHASLAYALLIELIEKISAKEFSAVVWPLLQIELQRAWPKQTLQTVHCLIAVQRKFPNIVNAKFLKAHFGNADLLNADSYAHLYRLFWEHNNMQQLTHPAFELFGACLATSNNLKSFWTQQVDAGLETSNKLRELITLKIATDVFNSWQQTQETAKKQIVVADLLSPNFMRLLVEGLKNQKQKKDETLKAFYDDFFEALVGCCTKLADDEQLVDVIRRLILPPGLFGIEKYTSTRVVHQLINALGTTGVKQLNLLYRDIFLGTKAKNADNASETWLNFERMNAGFMLQHLLAHKAVRQEYDWREQQLRFLLTCGIFHVTESAVICKKEAASAFSNDFGEQCKNMFYTSMQSRLLDLKQEKQLLLKLVQYCNERVEQKHASKSFRIKQYDESLLKYWRQMHAAVSVAETSGKKKEKSKPHKTVADSDKLELVFQILLLNMGLQLFREPEMAGPAIEDLLKCMQRIKEKHKSKQKAKGGVKTAEGESEEPEWIEVVVDLFLHLLSQNAIALRNIVNALFPHLCDSLNLTAVHQILAVLDMKDGHNPLSAHGEESDDDEDNEEDSADEESKTKLTNGKAGSDAASDSDADEDDDGDDDEDDDDEDDDDDDADEDEDEEATSADKLRNAVSQALMEHGGMPTAADDDDDMASIDLNDMSEEQGRKLDEALAEAFKAMRKTGGGGAAAKKSKSYRVKITTVMHFRIRVLDLLEIYLQQQPPLLIAIEIMLALYNMLPYCVGDELKPLQTKVEKVLQKLTTLKCDTADVQEDELVAFIRLIVEQKSPATAFEVMNKMRNKCIIFLVNNANKIAAEKSVECKKVLTLCQEYIQEFLQSRNPSVNITLLSDIFRLRWTGVWNLAVTLTHDGLNMKTRAFRRIQIYEILEVLYKNHDLQRLDVSSTKQRLGEIENVLGTHIKTLAANTNVEVSPKEYSVLLQLLLQAQKTHQRLQLKSTLSDVSIGQAVQGMRADSSALLLRYCAAYKLPVVRNKEKQKLNGKHVEDNAEEANGQSEKEVKDRAEGSENGVVEEQKKKRKKTTDIALKKLKKQKKEQRLQIASAGLNGGFAFVRPTSQEEESGDERA</sequence>
<evidence type="ECO:0000256" key="4">
    <source>
        <dbReference type="SAM" id="Coils"/>
    </source>
</evidence>
<comment type="subcellular location">
    <subcellularLocation>
        <location evidence="1">Nucleus</location>
    </subcellularLocation>
</comment>
<evidence type="ECO:0000313" key="7">
    <source>
        <dbReference type="RefSeq" id="XP_011211843.2"/>
    </source>
</evidence>
<dbReference type="Pfam" id="PF04931">
    <property type="entry name" value="DNA_pol_phi"/>
    <property type="match status" value="1"/>
</dbReference>
<dbReference type="GO" id="GO:0005730">
    <property type="term" value="C:nucleolus"/>
    <property type="evidence" value="ECO:0007669"/>
    <property type="project" value="InterPro"/>
</dbReference>
<protein>
    <submittedName>
        <fullName evidence="7">Myb-binding protein 1A</fullName>
    </submittedName>
</protein>
<keyword evidence="4" id="KW-0175">Coiled coil</keyword>
<feature type="region of interest" description="Disordered" evidence="5">
    <location>
        <begin position="757"/>
        <end position="836"/>
    </location>
</feature>
<dbReference type="PANTHER" id="PTHR13213">
    <property type="entry name" value="MYB-BINDING PROTEIN 1A FAMILY MEMBER"/>
    <property type="match status" value="1"/>
</dbReference>